<dbReference type="Pfam" id="PF13041">
    <property type="entry name" value="PPR_2"/>
    <property type="match status" value="2"/>
</dbReference>
<evidence type="ECO:0000256" key="3">
    <source>
        <dbReference type="PROSITE-ProRule" id="PRU00708"/>
    </source>
</evidence>
<feature type="repeat" description="PPR" evidence="3">
    <location>
        <begin position="127"/>
        <end position="161"/>
    </location>
</feature>
<reference evidence="4" key="1">
    <citation type="journal article" date="2019" name="Science">
        <title>Mutation of a bHLH transcription factor allowed almond domestication.</title>
        <authorList>
            <person name="Sanchez-Perez R."/>
            <person name="Pavan S."/>
            <person name="Mazzeo R."/>
            <person name="Moldovan C."/>
            <person name="Aiese Cigliano R."/>
            <person name="Del Cueto J."/>
            <person name="Ricciardi F."/>
            <person name="Lotti C."/>
            <person name="Ricciardi L."/>
            <person name="Dicenta F."/>
            <person name="Lopez-Marques R.L."/>
            <person name="Lindberg Moller B."/>
        </authorList>
    </citation>
    <scope>NUCLEOTIDE SEQUENCE</scope>
</reference>
<evidence type="ECO:0000313" key="4">
    <source>
        <dbReference type="EMBL" id="BBG99388.1"/>
    </source>
</evidence>
<comment type="similarity">
    <text evidence="1">Belongs to the PPR family. P subfamily.</text>
</comment>
<dbReference type="Gene3D" id="1.25.40.10">
    <property type="entry name" value="Tetratricopeptide repeat domain"/>
    <property type="match status" value="2"/>
</dbReference>
<evidence type="ECO:0000256" key="2">
    <source>
        <dbReference type="ARBA" id="ARBA00022737"/>
    </source>
</evidence>
<feature type="repeat" description="PPR" evidence="3">
    <location>
        <begin position="92"/>
        <end position="126"/>
    </location>
</feature>
<proteinExistence type="inferred from homology"/>
<dbReference type="AlphaFoldDB" id="A0A4Y1R5I1"/>
<organism evidence="4">
    <name type="scientific">Prunus dulcis</name>
    <name type="common">Almond</name>
    <name type="synonym">Amygdalus dulcis</name>
    <dbReference type="NCBI Taxonomy" id="3755"/>
    <lineage>
        <taxon>Eukaryota</taxon>
        <taxon>Viridiplantae</taxon>
        <taxon>Streptophyta</taxon>
        <taxon>Embryophyta</taxon>
        <taxon>Tracheophyta</taxon>
        <taxon>Spermatophyta</taxon>
        <taxon>Magnoliopsida</taxon>
        <taxon>eudicotyledons</taxon>
        <taxon>Gunneridae</taxon>
        <taxon>Pentapetalae</taxon>
        <taxon>rosids</taxon>
        <taxon>fabids</taxon>
        <taxon>Rosales</taxon>
        <taxon>Rosaceae</taxon>
        <taxon>Amygdaloideae</taxon>
        <taxon>Amygdaleae</taxon>
        <taxon>Prunus</taxon>
    </lineage>
</organism>
<protein>
    <submittedName>
        <fullName evidence="4">Pentatricopeptide repeat superfamily protein</fullName>
    </submittedName>
</protein>
<dbReference type="InterPro" id="IPR050667">
    <property type="entry name" value="PPR-containing_protein"/>
</dbReference>
<dbReference type="NCBIfam" id="TIGR00756">
    <property type="entry name" value="PPR"/>
    <property type="match status" value="4"/>
</dbReference>
<dbReference type="PROSITE" id="PS51375">
    <property type="entry name" value="PPR"/>
    <property type="match status" value="4"/>
</dbReference>
<keyword evidence="2" id="KW-0677">Repeat</keyword>
<feature type="repeat" description="PPR" evidence="3">
    <location>
        <begin position="57"/>
        <end position="91"/>
    </location>
</feature>
<dbReference type="PANTHER" id="PTHR47939">
    <property type="entry name" value="MEMBRANE-ASSOCIATED SALT-INDUCIBLE PROTEIN-LIKE"/>
    <property type="match status" value="1"/>
</dbReference>
<dbReference type="EMBL" id="AP019299">
    <property type="protein sequence ID" value="BBG99388.1"/>
    <property type="molecule type" value="Genomic_DNA"/>
</dbReference>
<sequence length="308" mass="35020">MQGDAKAHNVLREMLNRGLQPTVVTFNVLMNGFCMSGMLEDGERLLKWMLEKGMVPNAGTYNSLMKQYCIRNNMRTTTDMYRSMCAGGVMPDNNTYNILIKGHCKARNMKEAWFLHKEMAGKGFIPTASCYSALIKGLFKKRKFAEARELFEEMRRHGVVADRETYNIFVDMNYEEGNMDITLELCDEVIENCLVAKPKNEDTFGFSELAYRGQRYAKCRIDEAGPVGTTRSINISKESQDGCFVQTFVCLNCITAKMIKEDTPGALASQKETTEAANSGRASLRPRATDECDEWSLFDRIYFDIIIF</sequence>
<gene>
    <name evidence="4" type="ORF">Prudu_009061</name>
</gene>
<feature type="repeat" description="PPR" evidence="3">
    <location>
        <begin position="22"/>
        <end position="56"/>
    </location>
</feature>
<name>A0A4Y1R5I1_PRUDU</name>
<accession>A0A4Y1R5I1</accession>
<dbReference type="InterPro" id="IPR002885">
    <property type="entry name" value="PPR_rpt"/>
</dbReference>
<evidence type="ECO:0000256" key="1">
    <source>
        <dbReference type="ARBA" id="ARBA00007626"/>
    </source>
</evidence>
<dbReference type="PANTHER" id="PTHR47939:SF13">
    <property type="entry name" value="OS03G0201400 PROTEIN"/>
    <property type="match status" value="1"/>
</dbReference>
<dbReference type="InterPro" id="IPR011990">
    <property type="entry name" value="TPR-like_helical_dom_sf"/>
</dbReference>